<reference evidence="1" key="1">
    <citation type="submission" date="2022-02" db="EMBL/GenBank/DDBJ databases">
        <title>Plant Genome Project.</title>
        <authorList>
            <person name="Zhang R.-G."/>
        </authorList>
    </citation>
    <scope>NUCLEOTIDE SEQUENCE</scope>
    <source>
        <strain evidence="1">AT1</strain>
    </source>
</reference>
<protein>
    <submittedName>
        <fullName evidence="1">Uncharacterized protein</fullName>
    </submittedName>
</protein>
<name>A0ACC0P5F2_RHOML</name>
<gene>
    <name evidence="1" type="ORF">RHMOL_Rhmol04G0291600</name>
</gene>
<keyword evidence="2" id="KW-1185">Reference proteome</keyword>
<evidence type="ECO:0000313" key="1">
    <source>
        <dbReference type="EMBL" id="KAI8560898.1"/>
    </source>
</evidence>
<dbReference type="EMBL" id="CM046391">
    <property type="protein sequence ID" value="KAI8560898.1"/>
    <property type="molecule type" value="Genomic_DNA"/>
</dbReference>
<proteinExistence type="predicted"/>
<comment type="caution">
    <text evidence="1">The sequence shown here is derived from an EMBL/GenBank/DDBJ whole genome shotgun (WGS) entry which is preliminary data.</text>
</comment>
<organism evidence="1 2">
    <name type="scientific">Rhododendron molle</name>
    <name type="common">Chinese azalea</name>
    <name type="synonym">Azalea mollis</name>
    <dbReference type="NCBI Taxonomy" id="49168"/>
    <lineage>
        <taxon>Eukaryota</taxon>
        <taxon>Viridiplantae</taxon>
        <taxon>Streptophyta</taxon>
        <taxon>Embryophyta</taxon>
        <taxon>Tracheophyta</taxon>
        <taxon>Spermatophyta</taxon>
        <taxon>Magnoliopsida</taxon>
        <taxon>eudicotyledons</taxon>
        <taxon>Gunneridae</taxon>
        <taxon>Pentapetalae</taxon>
        <taxon>asterids</taxon>
        <taxon>Ericales</taxon>
        <taxon>Ericaceae</taxon>
        <taxon>Ericoideae</taxon>
        <taxon>Rhodoreae</taxon>
        <taxon>Rhododendron</taxon>
    </lineage>
</organism>
<accession>A0ACC0P5F2</accession>
<evidence type="ECO:0000313" key="2">
    <source>
        <dbReference type="Proteomes" id="UP001062846"/>
    </source>
</evidence>
<sequence length="129" mass="14232">MESTASCWCHRFWFRLIGLIIAPGKKAMSSVRRSSTLSPTQSSPTEIAAPSQPQDLSPKNSVALGDASFLYSLMAQVSLTVYIPVSKETMRRRKGKRVVQDCSYSIAQDIRFLTTCVTVPSLCNSIPSR</sequence>
<dbReference type="Proteomes" id="UP001062846">
    <property type="component" value="Chromosome 4"/>
</dbReference>